<feature type="region of interest" description="Disordered" evidence="1">
    <location>
        <begin position="38"/>
        <end position="71"/>
    </location>
</feature>
<name>A0AAE1MHJ8_9FABA</name>
<proteinExistence type="predicted"/>
<feature type="compositionally biased region" description="Basic and acidic residues" evidence="1">
    <location>
        <begin position="61"/>
        <end position="71"/>
    </location>
</feature>
<keyword evidence="3" id="KW-1185">Reference proteome</keyword>
<protein>
    <submittedName>
        <fullName evidence="2">Uncharacterized protein</fullName>
    </submittedName>
</protein>
<evidence type="ECO:0000256" key="1">
    <source>
        <dbReference type="SAM" id="MobiDB-lite"/>
    </source>
</evidence>
<sequence length="71" mass="8194">MRLTGECDFSDGRKKDSKAGLRLLSKVFFSFRKISSDHERSPGAVSVAEKKQKKRSSWLPDPDKRWPIQGW</sequence>
<comment type="caution">
    <text evidence="2">The sequence shown here is derived from an EMBL/GenBank/DDBJ whole genome shotgun (WGS) entry which is preliminary data.</text>
</comment>
<reference evidence="2" key="1">
    <citation type="submission" date="2023-10" db="EMBL/GenBank/DDBJ databases">
        <title>Chromosome-level genome of the transformable northern wattle, Acacia crassicarpa.</title>
        <authorList>
            <person name="Massaro I."/>
            <person name="Sinha N.R."/>
            <person name="Poethig S."/>
            <person name="Leichty A.R."/>
        </authorList>
    </citation>
    <scope>NUCLEOTIDE SEQUENCE</scope>
    <source>
        <strain evidence="2">Acra3RX</strain>
        <tissue evidence="2">Leaf</tissue>
    </source>
</reference>
<accession>A0AAE1MHJ8</accession>
<organism evidence="2 3">
    <name type="scientific">Acacia crassicarpa</name>
    <name type="common">northern wattle</name>
    <dbReference type="NCBI Taxonomy" id="499986"/>
    <lineage>
        <taxon>Eukaryota</taxon>
        <taxon>Viridiplantae</taxon>
        <taxon>Streptophyta</taxon>
        <taxon>Embryophyta</taxon>
        <taxon>Tracheophyta</taxon>
        <taxon>Spermatophyta</taxon>
        <taxon>Magnoliopsida</taxon>
        <taxon>eudicotyledons</taxon>
        <taxon>Gunneridae</taxon>
        <taxon>Pentapetalae</taxon>
        <taxon>rosids</taxon>
        <taxon>fabids</taxon>
        <taxon>Fabales</taxon>
        <taxon>Fabaceae</taxon>
        <taxon>Caesalpinioideae</taxon>
        <taxon>mimosoid clade</taxon>
        <taxon>Acacieae</taxon>
        <taxon>Acacia</taxon>
    </lineage>
</organism>
<dbReference type="AlphaFoldDB" id="A0AAE1MHJ8"/>
<evidence type="ECO:0000313" key="3">
    <source>
        <dbReference type="Proteomes" id="UP001293593"/>
    </source>
</evidence>
<dbReference type="EMBL" id="JAWXYG010000009">
    <property type="protein sequence ID" value="KAK4262178.1"/>
    <property type="molecule type" value="Genomic_DNA"/>
</dbReference>
<evidence type="ECO:0000313" key="2">
    <source>
        <dbReference type="EMBL" id="KAK4262178.1"/>
    </source>
</evidence>
<dbReference type="Proteomes" id="UP001293593">
    <property type="component" value="Unassembled WGS sequence"/>
</dbReference>
<gene>
    <name evidence="2" type="ORF">QN277_027763</name>
</gene>